<evidence type="ECO:0000256" key="3">
    <source>
        <dbReference type="SAM" id="MobiDB-lite"/>
    </source>
</evidence>
<dbReference type="GO" id="GO:0030246">
    <property type="term" value="F:carbohydrate binding"/>
    <property type="evidence" value="ECO:0007669"/>
    <property type="project" value="InterPro"/>
</dbReference>
<sequence length="450" mass="49684">MVSYKRLDPENVLFSKETVGDPTEERPPVPRKPWCSSVTTTTALLVLGSVLLLLCAGWLLATMFWLHHHPHFGGGKQQQASHRPPPPATYSGRRRNEQMGPSASAPDPVACGIIPQPRRFDCYPERGAVVTRGMCEARGCCFIPASSSSSSPSSGSRRSGIPWCFYPTGFGSYSLVWANDTALGKEGRLVRDKKSYYPGDVLALHLETRHETDMRLRVRITDPSNSRYEVPIAVPEATRKANHPAYSVELCKDPFGLVVKRLSTGMVLLNTTVAPLFYADQFLQFSSSLPGPFLYGLGEHRAAFLHDVHWTTLTMWARDVPPVENTNLYGAHPFYLALEEPGGEAHGFFLLNSNAMDVVLQPAPAVTWRTIGGILDFYVFLGPDPTSVISQYLEVVGTNTMTSRVLHFYPEASLVEVESASFYGVKVEPRQVLVDQSRDAAFAYNADEVG</sequence>
<name>A0A9Q0IYD5_9TELE</name>
<evidence type="ECO:0000256" key="1">
    <source>
        <dbReference type="ARBA" id="ARBA00023157"/>
    </source>
</evidence>
<evidence type="ECO:0000256" key="2">
    <source>
        <dbReference type="PROSITE-ProRule" id="PRU00779"/>
    </source>
</evidence>
<dbReference type="GO" id="GO:0004558">
    <property type="term" value="F:alpha-1,4-glucosidase activity"/>
    <property type="evidence" value="ECO:0007669"/>
    <property type="project" value="TreeGrafter"/>
</dbReference>
<dbReference type="PANTHER" id="PTHR22762">
    <property type="entry name" value="ALPHA-GLUCOSIDASE"/>
    <property type="match status" value="1"/>
</dbReference>
<keyword evidence="4" id="KW-0812">Transmembrane</keyword>
<proteinExistence type="predicted"/>
<dbReference type="CDD" id="cd14752">
    <property type="entry name" value="GH31_N"/>
    <property type="match status" value="1"/>
</dbReference>
<keyword evidence="4" id="KW-0472">Membrane</keyword>
<dbReference type="Pfam" id="PF13802">
    <property type="entry name" value="Gal_mutarotas_2"/>
    <property type="match status" value="1"/>
</dbReference>
<dbReference type="InterPro" id="IPR011013">
    <property type="entry name" value="Gal_mutarotase_sf_dom"/>
</dbReference>
<feature type="domain" description="P-type" evidence="5">
    <location>
        <begin position="109"/>
        <end position="168"/>
    </location>
</feature>
<keyword evidence="1" id="KW-1015">Disulfide bond</keyword>
<feature type="transmembrane region" description="Helical" evidence="4">
    <location>
        <begin position="43"/>
        <end position="66"/>
    </location>
</feature>
<protein>
    <recommendedName>
        <fullName evidence="5">P-type domain-containing protein</fullName>
    </recommendedName>
</protein>
<dbReference type="AlphaFoldDB" id="A0A9Q0IYD5"/>
<dbReference type="SMART" id="SM00018">
    <property type="entry name" value="PD"/>
    <property type="match status" value="1"/>
</dbReference>
<dbReference type="SUPFAM" id="SSF74650">
    <property type="entry name" value="Galactose mutarotase-like"/>
    <property type="match status" value="1"/>
</dbReference>
<dbReference type="SUPFAM" id="SSF57492">
    <property type="entry name" value="Trefoil"/>
    <property type="match status" value="1"/>
</dbReference>
<reference evidence="6" key="1">
    <citation type="submission" date="2022-07" db="EMBL/GenBank/DDBJ databases">
        <title>Chromosome-level genome of Muraenolepis orangiensis.</title>
        <authorList>
            <person name="Kim J."/>
        </authorList>
    </citation>
    <scope>NUCLEOTIDE SEQUENCE</scope>
    <source>
        <strain evidence="6">KU_S4_2022</strain>
        <tissue evidence="6">Muscle</tissue>
    </source>
</reference>
<dbReference type="CDD" id="cd00111">
    <property type="entry name" value="Trefoil"/>
    <property type="match status" value="1"/>
</dbReference>
<evidence type="ECO:0000256" key="4">
    <source>
        <dbReference type="SAM" id="Phobius"/>
    </source>
</evidence>
<dbReference type="PROSITE" id="PS51448">
    <property type="entry name" value="P_TREFOIL_2"/>
    <property type="match status" value="1"/>
</dbReference>
<dbReference type="Pfam" id="PF00088">
    <property type="entry name" value="Trefoil"/>
    <property type="match status" value="1"/>
</dbReference>
<dbReference type="InterPro" id="IPR000519">
    <property type="entry name" value="P_trefoil_dom"/>
</dbReference>
<dbReference type="EMBL" id="JANIIK010000034">
    <property type="protein sequence ID" value="KAJ3614608.1"/>
    <property type="molecule type" value="Genomic_DNA"/>
</dbReference>
<dbReference type="OrthoDB" id="5839090at2759"/>
<evidence type="ECO:0000313" key="6">
    <source>
        <dbReference type="EMBL" id="KAJ3614608.1"/>
    </source>
</evidence>
<evidence type="ECO:0000259" key="5">
    <source>
        <dbReference type="PROSITE" id="PS51448"/>
    </source>
</evidence>
<feature type="region of interest" description="Disordered" evidence="3">
    <location>
        <begin position="73"/>
        <end position="110"/>
    </location>
</feature>
<comment type="caution">
    <text evidence="6">The sequence shown here is derived from an EMBL/GenBank/DDBJ whole genome shotgun (WGS) entry which is preliminary data.</text>
</comment>
<dbReference type="Gene3D" id="4.10.110.10">
    <property type="entry name" value="Spasmolytic Protein, domain 1"/>
    <property type="match status" value="1"/>
</dbReference>
<organism evidence="6 7">
    <name type="scientific">Muraenolepis orangiensis</name>
    <name type="common">Patagonian moray cod</name>
    <dbReference type="NCBI Taxonomy" id="630683"/>
    <lineage>
        <taxon>Eukaryota</taxon>
        <taxon>Metazoa</taxon>
        <taxon>Chordata</taxon>
        <taxon>Craniata</taxon>
        <taxon>Vertebrata</taxon>
        <taxon>Euteleostomi</taxon>
        <taxon>Actinopterygii</taxon>
        <taxon>Neopterygii</taxon>
        <taxon>Teleostei</taxon>
        <taxon>Neoteleostei</taxon>
        <taxon>Acanthomorphata</taxon>
        <taxon>Zeiogadaria</taxon>
        <taxon>Gadariae</taxon>
        <taxon>Gadiformes</taxon>
        <taxon>Muraenolepidoidei</taxon>
        <taxon>Muraenolepididae</taxon>
        <taxon>Muraenolepis</taxon>
    </lineage>
</organism>
<keyword evidence="4" id="KW-1133">Transmembrane helix</keyword>
<evidence type="ECO:0000313" key="7">
    <source>
        <dbReference type="Proteomes" id="UP001148018"/>
    </source>
</evidence>
<keyword evidence="7" id="KW-1185">Reference proteome</keyword>
<gene>
    <name evidence="6" type="ORF">NHX12_018179</name>
</gene>
<accession>A0A9Q0IYD5</accession>
<dbReference type="Gene3D" id="2.60.40.1760">
    <property type="entry name" value="glycosyl hydrolase (family 31)"/>
    <property type="match status" value="1"/>
</dbReference>
<dbReference type="InterPro" id="IPR025887">
    <property type="entry name" value="Glyco_hydro_31_N_dom"/>
</dbReference>
<dbReference type="InterPro" id="IPR044913">
    <property type="entry name" value="P_trefoil_dom_sf"/>
</dbReference>
<dbReference type="FunFam" id="2.60.40.1760:FF:000001">
    <property type="entry name" value="Maltase-glucoamylase, intestinal"/>
    <property type="match status" value="1"/>
</dbReference>
<dbReference type="GO" id="GO:0005975">
    <property type="term" value="P:carbohydrate metabolic process"/>
    <property type="evidence" value="ECO:0007669"/>
    <property type="project" value="InterPro"/>
</dbReference>
<dbReference type="PANTHER" id="PTHR22762:SF104">
    <property type="entry name" value="P-TYPE DOMAIN-CONTAINING PROTEIN"/>
    <property type="match status" value="1"/>
</dbReference>
<dbReference type="Proteomes" id="UP001148018">
    <property type="component" value="Unassembled WGS sequence"/>
</dbReference>
<comment type="caution">
    <text evidence="2">Lacks conserved residue(s) required for the propagation of feature annotation.</text>
</comment>